<name>A0A0M0L6X7_9BACI</name>
<comment type="caution">
    <text evidence="1">The sequence shown here is derived from an EMBL/GenBank/DDBJ whole genome shotgun (WGS) entry which is preliminary data.</text>
</comment>
<accession>A0A0M0L6X7</accession>
<reference evidence="2" key="1">
    <citation type="submission" date="2015-08" db="EMBL/GenBank/DDBJ databases">
        <title>Fjat-14210 dsm16467.</title>
        <authorList>
            <person name="Liu B."/>
            <person name="Wang J."/>
            <person name="Zhu Y."/>
            <person name="Liu G."/>
            <person name="Chen Q."/>
            <person name="Chen Z."/>
            <person name="Lan J."/>
            <person name="Che J."/>
            <person name="Ge C."/>
            <person name="Shi H."/>
            <person name="Pan Z."/>
            <person name="Liu X."/>
        </authorList>
    </citation>
    <scope>NUCLEOTIDE SEQUENCE [LARGE SCALE GENOMIC DNA]</scope>
    <source>
        <strain evidence="2">DSM 16467</strain>
    </source>
</reference>
<sequence length="281" mass="32567">MSVHNREEQLKLDIMQWQEQLSRYEVSKWEKGYEEWIDKMLAKIPDETAQTYLQRMDGWLYQLTTVIQGTQLQTNAKERILETARVFNSDIEKIEDLQSLSIDQLSFICEQQVSKQRLVSLIQGTLAGTGKPVLLGTDLVAMLATNLHAIHVIGMSYGYKMNSPFELMLSLKVFHAASLPKRWQRSGWDMLVEELRETDLPFFYEGDEQVIDKTWIEKAGLQIGKACLILLTKRQSLQKLPLISMAIGAGVNYQFTKQATDYAKRFYQYRFLEGKDETYSE</sequence>
<evidence type="ECO:0000313" key="2">
    <source>
        <dbReference type="Proteomes" id="UP000037558"/>
    </source>
</evidence>
<dbReference type="AlphaFoldDB" id="A0A0M0L6X7"/>
<proteinExistence type="predicted"/>
<dbReference type="OrthoDB" id="2040879at2"/>
<dbReference type="PANTHER" id="PTHR41260:SF1">
    <property type="entry name" value="PROTEIN ECSC"/>
    <property type="match status" value="1"/>
</dbReference>
<dbReference type="RefSeq" id="WP_053400839.1">
    <property type="nucleotide sequence ID" value="NZ_JAUKEN010000001.1"/>
</dbReference>
<dbReference type="InterPro" id="IPR024787">
    <property type="entry name" value="EcsC"/>
</dbReference>
<evidence type="ECO:0008006" key="3">
    <source>
        <dbReference type="Google" id="ProtNLM"/>
    </source>
</evidence>
<dbReference type="EMBL" id="LILC01000011">
    <property type="protein sequence ID" value="KOO46831.1"/>
    <property type="molecule type" value="Genomic_DNA"/>
</dbReference>
<dbReference type="STRING" id="284581.AMD01_07890"/>
<evidence type="ECO:0000313" key="1">
    <source>
        <dbReference type="EMBL" id="KOO46831.1"/>
    </source>
</evidence>
<gene>
    <name evidence="1" type="ORF">AMD01_07890</name>
</gene>
<dbReference type="Pfam" id="PF12787">
    <property type="entry name" value="EcsC"/>
    <property type="match status" value="1"/>
</dbReference>
<dbReference type="Proteomes" id="UP000037558">
    <property type="component" value="Unassembled WGS sequence"/>
</dbReference>
<protein>
    <recommendedName>
        <fullName evidence="3">EcsC family protein</fullName>
    </recommendedName>
</protein>
<organism evidence="1 2">
    <name type="scientific">Priestia koreensis</name>
    <dbReference type="NCBI Taxonomy" id="284581"/>
    <lineage>
        <taxon>Bacteria</taxon>
        <taxon>Bacillati</taxon>
        <taxon>Bacillota</taxon>
        <taxon>Bacilli</taxon>
        <taxon>Bacillales</taxon>
        <taxon>Bacillaceae</taxon>
        <taxon>Priestia</taxon>
    </lineage>
</organism>
<dbReference type="PATRIC" id="fig|284581.3.peg.3629"/>
<keyword evidence="2" id="KW-1185">Reference proteome</keyword>
<dbReference type="PANTHER" id="PTHR41260">
    <property type="entry name" value="PROTEIN ECSC"/>
    <property type="match status" value="1"/>
</dbReference>